<gene>
    <name evidence="2" type="ORF">NDU88_003865</name>
</gene>
<organism evidence="2 3">
    <name type="scientific">Pleurodeles waltl</name>
    <name type="common">Iberian ribbed newt</name>
    <dbReference type="NCBI Taxonomy" id="8319"/>
    <lineage>
        <taxon>Eukaryota</taxon>
        <taxon>Metazoa</taxon>
        <taxon>Chordata</taxon>
        <taxon>Craniata</taxon>
        <taxon>Vertebrata</taxon>
        <taxon>Euteleostomi</taxon>
        <taxon>Amphibia</taxon>
        <taxon>Batrachia</taxon>
        <taxon>Caudata</taxon>
        <taxon>Salamandroidea</taxon>
        <taxon>Salamandridae</taxon>
        <taxon>Pleurodelinae</taxon>
        <taxon>Pleurodeles</taxon>
    </lineage>
</organism>
<dbReference type="Proteomes" id="UP001066276">
    <property type="component" value="Chromosome 2_2"/>
</dbReference>
<keyword evidence="3" id="KW-1185">Reference proteome</keyword>
<evidence type="ECO:0000313" key="2">
    <source>
        <dbReference type="EMBL" id="KAJ1194577.1"/>
    </source>
</evidence>
<feature type="region of interest" description="Disordered" evidence="1">
    <location>
        <begin position="31"/>
        <end position="68"/>
    </location>
</feature>
<evidence type="ECO:0000313" key="3">
    <source>
        <dbReference type="Proteomes" id="UP001066276"/>
    </source>
</evidence>
<name>A0AAV7V175_PLEWA</name>
<reference evidence="2" key="1">
    <citation type="journal article" date="2022" name="bioRxiv">
        <title>Sequencing and chromosome-scale assembly of the giantPleurodeles waltlgenome.</title>
        <authorList>
            <person name="Brown T."/>
            <person name="Elewa A."/>
            <person name="Iarovenko S."/>
            <person name="Subramanian E."/>
            <person name="Araus A.J."/>
            <person name="Petzold A."/>
            <person name="Susuki M."/>
            <person name="Suzuki K.-i.T."/>
            <person name="Hayashi T."/>
            <person name="Toyoda A."/>
            <person name="Oliveira C."/>
            <person name="Osipova E."/>
            <person name="Leigh N.D."/>
            <person name="Simon A."/>
            <person name="Yun M.H."/>
        </authorList>
    </citation>
    <scope>NUCLEOTIDE SEQUENCE</scope>
    <source>
        <strain evidence="2">20211129_DDA</strain>
        <tissue evidence="2">Liver</tissue>
    </source>
</reference>
<proteinExistence type="predicted"/>
<accession>A0AAV7V175</accession>
<evidence type="ECO:0000256" key="1">
    <source>
        <dbReference type="SAM" id="MobiDB-lite"/>
    </source>
</evidence>
<comment type="caution">
    <text evidence="2">The sequence shown here is derived from an EMBL/GenBank/DDBJ whole genome shotgun (WGS) entry which is preliminary data.</text>
</comment>
<feature type="region of interest" description="Disordered" evidence="1">
    <location>
        <begin position="88"/>
        <end position="170"/>
    </location>
</feature>
<sequence length="184" mass="19239">MPLCFSLGSTALKREKPRTAQVCPLFSSGASALQWGPEQNGRTGLPGPPRSPPHQLLRSRPYCASPPRDPPGRLPHLCGWLADCRAQNLTTRPGPPHTAPATSEPGVRPRGPASPPFASVGVPVSPQGAQCSPTPAAKPGRPGPQKSGVAGCSMGPGRQSSDKRVHSRCHLGHAPNENILITWA</sequence>
<dbReference type="AlphaFoldDB" id="A0AAV7V175"/>
<dbReference type="EMBL" id="JANPWB010000004">
    <property type="protein sequence ID" value="KAJ1194577.1"/>
    <property type="molecule type" value="Genomic_DNA"/>
</dbReference>
<protein>
    <submittedName>
        <fullName evidence="2">Uncharacterized protein</fullName>
    </submittedName>
</protein>